<keyword evidence="1" id="KW-0150">Chloroplast</keyword>
<organism evidence="1">
    <name type="scientific">Osmundaria fimbriata</name>
    <name type="common">Red alga</name>
    <name type="synonym">Delesseria fimbriata</name>
    <dbReference type="NCBI Taxonomy" id="228265"/>
    <lineage>
        <taxon>Eukaryota</taxon>
        <taxon>Rhodophyta</taxon>
        <taxon>Florideophyceae</taxon>
        <taxon>Rhodymeniophycidae</taxon>
        <taxon>Ceramiales</taxon>
        <taxon>Rhodomelaceae</taxon>
        <taxon>Amansieae</taxon>
        <taxon>Osmundaria</taxon>
    </lineage>
</organism>
<dbReference type="EMBL" id="MF101415">
    <property type="protein sequence ID" value="ARW60780.1"/>
    <property type="molecule type" value="Genomic_DNA"/>
</dbReference>
<dbReference type="GeneID" id="33353717"/>
<reference evidence="1" key="1">
    <citation type="journal article" date="2017" name="J. Phycol.">
        <title>Analysis of chloroplast genomes and a supermatrix inform reclassification of the Rhodomelaceae (Rhodophyta).</title>
        <authorList>
            <person name="Diaz-Tapia P."/>
            <person name="Maggs C.A."/>
            <person name="West J.A."/>
            <person name="Verbruggen H."/>
        </authorList>
    </citation>
    <scope>NUCLEOTIDE SEQUENCE</scope>
    <source>
        <strain evidence="1">JW2841</strain>
    </source>
</reference>
<gene>
    <name evidence="1" type="primary">orf37</name>
</gene>
<keyword evidence="1" id="KW-0934">Plastid</keyword>
<protein>
    <submittedName>
        <fullName evidence="1">Uncharacterized protein</fullName>
    </submittedName>
</protein>
<evidence type="ECO:0000313" key="1">
    <source>
        <dbReference type="EMBL" id="ARW60780.1"/>
    </source>
</evidence>
<geneLocation type="chloroplast" evidence="1"/>
<proteinExistence type="predicted"/>
<name>A0A1Z1M4E3_OSMFI</name>
<dbReference type="RefSeq" id="YP_009392218.1">
    <property type="nucleotide sequence ID" value="NC_035262.1"/>
</dbReference>
<accession>A0A1Z1M4E3</accession>
<sequence>MIVKKVELLNLFIFILYQRKNIEKRKKLVNLLIYHTI</sequence>
<dbReference type="AlphaFoldDB" id="A0A1Z1M4E3"/>